<proteinExistence type="predicted"/>
<accession>A0A238KR07</accession>
<reference evidence="2" key="1">
    <citation type="submission" date="2017-05" db="EMBL/GenBank/DDBJ databases">
        <authorList>
            <person name="Rodrigo-Torres L."/>
            <person name="Arahal R. D."/>
            <person name="Lucena T."/>
        </authorList>
    </citation>
    <scope>NUCLEOTIDE SEQUENCE [LARGE SCALE GENOMIC DNA]</scope>
    <source>
        <strain evidence="2">CECT 8715</strain>
    </source>
</reference>
<dbReference type="EMBL" id="FXYG01000003">
    <property type="protein sequence ID" value="SMX45215.1"/>
    <property type="molecule type" value="Genomic_DNA"/>
</dbReference>
<evidence type="ECO:0000313" key="1">
    <source>
        <dbReference type="EMBL" id="SMX45215.1"/>
    </source>
</evidence>
<dbReference type="AlphaFoldDB" id="A0A238KR07"/>
<organism evidence="1 2">
    <name type="scientific">Ruegeria arenilitoris</name>
    <dbReference type="NCBI Taxonomy" id="1173585"/>
    <lineage>
        <taxon>Bacteria</taxon>
        <taxon>Pseudomonadati</taxon>
        <taxon>Pseudomonadota</taxon>
        <taxon>Alphaproteobacteria</taxon>
        <taxon>Rhodobacterales</taxon>
        <taxon>Roseobacteraceae</taxon>
        <taxon>Ruegeria</taxon>
    </lineage>
</organism>
<sequence length="36" mass="4117">MIGVNKLDQFNTQATARKLNEAIGRVMWILLWLANS</sequence>
<gene>
    <name evidence="1" type="ORF">RUA8715_02638</name>
</gene>
<keyword evidence="2" id="KW-1185">Reference proteome</keyword>
<protein>
    <submittedName>
        <fullName evidence="1">Uncharacterized protein</fullName>
    </submittedName>
</protein>
<evidence type="ECO:0000313" key="2">
    <source>
        <dbReference type="Proteomes" id="UP000202485"/>
    </source>
</evidence>
<name>A0A238KR07_9RHOB</name>
<dbReference type="Proteomes" id="UP000202485">
    <property type="component" value="Unassembled WGS sequence"/>
</dbReference>